<dbReference type="AlphaFoldDB" id="A0A485M0W0"/>
<evidence type="ECO:0000256" key="1">
    <source>
        <dbReference type="SAM" id="MobiDB-lite"/>
    </source>
</evidence>
<accession>A0A485M0W0</accession>
<organism evidence="2">
    <name type="scientific">anaerobic digester metagenome</name>
    <dbReference type="NCBI Taxonomy" id="1263854"/>
    <lineage>
        <taxon>unclassified sequences</taxon>
        <taxon>metagenomes</taxon>
        <taxon>ecological metagenomes</taxon>
    </lineage>
</organism>
<sequence length="54" mass="6173">MYKPERAGLIRNHTRPGREVPDLPAGEKAIRESIPSTFKDICAHGYALYHLHCR</sequence>
<evidence type="ECO:0000313" key="2">
    <source>
        <dbReference type="EMBL" id="VFU15615.1"/>
    </source>
</evidence>
<protein>
    <submittedName>
        <fullName evidence="2">Uncharacterized protein</fullName>
    </submittedName>
</protein>
<dbReference type="EMBL" id="CAADRM010000107">
    <property type="protein sequence ID" value="VFU15615.1"/>
    <property type="molecule type" value="Genomic_DNA"/>
</dbReference>
<reference evidence="2" key="1">
    <citation type="submission" date="2019-03" db="EMBL/GenBank/DDBJ databases">
        <authorList>
            <person name="Hao L."/>
        </authorList>
    </citation>
    <scope>NUCLEOTIDE SEQUENCE</scope>
</reference>
<gene>
    <name evidence="2" type="ORF">SCFA_430005</name>
</gene>
<name>A0A485M0W0_9ZZZZ</name>
<proteinExistence type="predicted"/>
<feature type="region of interest" description="Disordered" evidence="1">
    <location>
        <begin position="1"/>
        <end position="25"/>
    </location>
</feature>